<keyword evidence="5" id="KW-0256">Endoplasmic reticulum</keyword>
<evidence type="ECO:0000256" key="10">
    <source>
        <dbReference type="ARBA" id="ARBA00023170"/>
    </source>
</evidence>
<keyword evidence="8 11" id="KW-1133">Transmembrane helix</keyword>
<dbReference type="GO" id="GO:0005789">
    <property type="term" value="C:endoplasmic reticulum membrane"/>
    <property type="evidence" value="ECO:0007669"/>
    <property type="project" value="UniProtKB-SubCell"/>
</dbReference>
<evidence type="ECO:0000313" key="13">
    <source>
        <dbReference type="Proteomes" id="UP000242875"/>
    </source>
</evidence>
<evidence type="ECO:0000256" key="11">
    <source>
        <dbReference type="SAM" id="Phobius"/>
    </source>
</evidence>
<sequence length="212" mass="24833">MNIFRLTADLMHLASIFILLLKIQKTRSCAGISFKSQLLYALVFITRYIDLFFYWVSLYNTLMKIFFIGSSLYIVYLMQVKFRATNDPVLDTFRIEYLLAPCALLALVANYAFTAQEILWAFSVYLEAGAILPQLFMLQRRGEAETITTHYLFALGAYRGLYLLNWIYRYWAEGYVDWIAWIAGLVQTGLYTDFFYIYYTKVLKGQKFELPA</sequence>
<keyword evidence="3" id="KW-0813">Transport</keyword>
<comment type="similarity">
    <text evidence="2">Belongs to the ERD2 family.</text>
</comment>
<evidence type="ECO:0000256" key="4">
    <source>
        <dbReference type="ARBA" id="ARBA00022692"/>
    </source>
</evidence>
<dbReference type="GO" id="GO:0006621">
    <property type="term" value="P:protein retention in ER lumen"/>
    <property type="evidence" value="ECO:0007669"/>
    <property type="project" value="InterPro"/>
</dbReference>
<evidence type="ECO:0000256" key="1">
    <source>
        <dbReference type="ARBA" id="ARBA00004477"/>
    </source>
</evidence>
<feature type="transmembrane region" description="Helical" evidence="11">
    <location>
        <begin position="119"/>
        <end position="138"/>
    </location>
</feature>
<feature type="transmembrane region" description="Helical" evidence="11">
    <location>
        <begin position="97"/>
        <end position="113"/>
    </location>
</feature>
<proteinExistence type="inferred from homology"/>
<keyword evidence="7" id="KW-0653">Protein transport</keyword>
<feature type="transmembrane region" description="Helical" evidence="11">
    <location>
        <begin position="178"/>
        <end position="199"/>
    </location>
</feature>
<evidence type="ECO:0000256" key="3">
    <source>
        <dbReference type="ARBA" id="ARBA00022448"/>
    </source>
</evidence>
<dbReference type="PROSITE" id="PS00951">
    <property type="entry name" value="ER_LUMEN_RECEPTOR_1"/>
    <property type="match status" value="1"/>
</dbReference>
<dbReference type="InterPro" id="IPR000133">
    <property type="entry name" value="ER_ret_rcpt"/>
</dbReference>
<keyword evidence="13" id="KW-1185">Reference proteome</keyword>
<evidence type="ECO:0000256" key="8">
    <source>
        <dbReference type="ARBA" id="ARBA00022989"/>
    </source>
</evidence>
<name>A0A261XWC0_9FUNG</name>
<dbReference type="PANTHER" id="PTHR10585">
    <property type="entry name" value="ER LUMEN PROTEIN RETAINING RECEPTOR"/>
    <property type="match status" value="1"/>
</dbReference>
<gene>
    <name evidence="12" type="ORF">BZG36_03836</name>
</gene>
<dbReference type="AlphaFoldDB" id="A0A261XWC0"/>
<evidence type="ECO:0000256" key="9">
    <source>
        <dbReference type="ARBA" id="ARBA00023136"/>
    </source>
</evidence>
<comment type="subcellular location">
    <subcellularLocation>
        <location evidence="1">Endoplasmic reticulum membrane</location>
        <topology evidence="1">Multi-pass membrane protein</topology>
    </subcellularLocation>
</comment>
<comment type="caution">
    <text evidence="12">The sequence shown here is derived from an EMBL/GenBank/DDBJ whole genome shotgun (WGS) entry which is preliminary data.</text>
</comment>
<feature type="transmembrane region" description="Helical" evidence="11">
    <location>
        <begin position="52"/>
        <end position="76"/>
    </location>
</feature>
<dbReference type="PRINTS" id="PR00660">
    <property type="entry name" value="ERLUMENR"/>
</dbReference>
<dbReference type="GO" id="GO:0015031">
    <property type="term" value="P:protein transport"/>
    <property type="evidence" value="ECO:0007669"/>
    <property type="project" value="UniProtKB-KW"/>
</dbReference>
<protein>
    <submittedName>
        <fullName evidence="12">ER lumen protein-retaining receptor</fullName>
    </submittedName>
</protein>
<feature type="transmembrane region" description="Helical" evidence="11">
    <location>
        <begin position="150"/>
        <end position="172"/>
    </location>
</feature>
<evidence type="ECO:0000256" key="7">
    <source>
        <dbReference type="ARBA" id="ARBA00022927"/>
    </source>
</evidence>
<evidence type="ECO:0000256" key="6">
    <source>
        <dbReference type="ARBA" id="ARBA00022892"/>
    </source>
</evidence>
<dbReference type="GO" id="GO:0006890">
    <property type="term" value="P:retrograde vesicle-mediated transport, Golgi to endoplasmic reticulum"/>
    <property type="evidence" value="ECO:0007669"/>
    <property type="project" value="EnsemblFungi"/>
</dbReference>
<evidence type="ECO:0000256" key="5">
    <source>
        <dbReference type="ARBA" id="ARBA00022824"/>
    </source>
</evidence>
<dbReference type="Proteomes" id="UP000242875">
    <property type="component" value="Unassembled WGS sequence"/>
</dbReference>
<evidence type="ECO:0000256" key="2">
    <source>
        <dbReference type="ARBA" id="ARBA00010120"/>
    </source>
</evidence>
<reference evidence="12 13" key="1">
    <citation type="journal article" date="2017" name="Mycologia">
        <title>Bifiguratus adelaidae, gen. et sp. nov., a new member of Mucoromycotina in endophytic and soil-dwelling habitats.</title>
        <authorList>
            <person name="Torres-Cruz T.J."/>
            <person name="Billingsley Tobias T.L."/>
            <person name="Almatruk M."/>
            <person name="Hesse C."/>
            <person name="Kuske C.R."/>
            <person name="Desiro A."/>
            <person name="Benucci G.M."/>
            <person name="Bonito G."/>
            <person name="Stajich J.E."/>
            <person name="Dunlap C."/>
            <person name="Arnold A.E."/>
            <person name="Porras-Alfaro A."/>
        </authorList>
    </citation>
    <scope>NUCLEOTIDE SEQUENCE [LARGE SCALE GENOMIC DNA]</scope>
    <source>
        <strain evidence="12 13">AZ0501</strain>
    </source>
</reference>
<accession>A0A261XWC0</accession>
<keyword evidence="10 12" id="KW-0675">Receptor</keyword>
<dbReference type="OrthoDB" id="7694678at2759"/>
<dbReference type="GO" id="GO:0045015">
    <property type="term" value="F:HDEL sequence binding"/>
    <property type="evidence" value="ECO:0007669"/>
    <property type="project" value="EnsemblFungi"/>
</dbReference>
<organism evidence="12 13">
    <name type="scientific">Bifiguratus adelaidae</name>
    <dbReference type="NCBI Taxonomy" id="1938954"/>
    <lineage>
        <taxon>Eukaryota</taxon>
        <taxon>Fungi</taxon>
        <taxon>Fungi incertae sedis</taxon>
        <taxon>Mucoromycota</taxon>
        <taxon>Mucoromycotina</taxon>
        <taxon>Endogonomycetes</taxon>
        <taxon>Endogonales</taxon>
        <taxon>Endogonales incertae sedis</taxon>
        <taxon>Bifiguratus</taxon>
    </lineage>
</organism>
<keyword evidence="9 11" id="KW-0472">Membrane</keyword>
<keyword evidence="4 11" id="KW-0812">Transmembrane</keyword>
<keyword evidence="6" id="KW-0931">ER-Golgi transport</keyword>
<evidence type="ECO:0000313" key="12">
    <source>
        <dbReference type="EMBL" id="OZJ02618.1"/>
    </source>
</evidence>
<dbReference type="Pfam" id="PF00810">
    <property type="entry name" value="ER_lumen_recept"/>
    <property type="match status" value="1"/>
</dbReference>
<dbReference type="EMBL" id="MVBO01000139">
    <property type="protein sequence ID" value="OZJ02618.1"/>
    <property type="molecule type" value="Genomic_DNA"/>
</dbReference>